<gene>
    <name evidence="11" type="ORF">ZIOFF_046663</name>
</gene>
<dbReference type="GO" id="GO:0005737">
    <property type="term" value="C:cytoplasm"/>
    <property type="evidence" value="ECO:0007669"/>
    <property type="project" value="TreeGrafter"/>
</dbReference>
<dbReference type="AlphaFoldDB" id="A0A8J5FWF9"/>
<evidence type="ECO:0000256" key="3">
    <source>
        <dbReference type="ARBA" id="ARBA00022679"/>
    </source>
</evidence>
<dbReference type="EC" id="2.3.2.27" evidence="2"/>
<dbReference type="PANTHER" id="PTHR15710">
    <property type="entry name" value="E3 UBIQUITIN-PROTEIN LIGASE PRAJA"/>
    <property type="match status" value="1"/>
</dbReference>
<feature type="compositionally biased region" description="Polar residues" evidence="9">
    <location>
        <begin position="114"/>
        <end position="123"/>
    </location>
</feature>
<feature type="region of interest" description="Disordered" evidence="9">
    <location>
        <begin position="356"/>
        <end position="398"/>
    </location>
</feature>
<evidence type="ECO:0000256" key="4">
    <source>
        <dbReference type="ARBA" id="ARBA00022723"/>
    </source>
</evidence>
<organism evidence="11 12">
    <name type="scientific">Zingiber officinale</name>
    <name type="common">Ginger</name>
    <name type="synonym">Amomum zingiber</name>
    <dbReference type="NCBI Taxonomy" id="94328"/>
    <lineage>
        <taxon>Eukaryota</taxon>
        <taxon>Viridiplantae</taxon>
        <taxon>Streptophyta</taxon>
        <taxon>Embryophyta</taxon>
        <taxon>Tracheophyta</taxon>
        <taxon>Spermatophyta</taxon>
        <taxon>Magnoliopsida</taxon>
        <taxon>Liliopsida</taxon>
        <taxon>Zingiberales</taxon>
        <taxon>Zingiberaceae</taxon>
        <taxon>Zingiber</taxon>
    </lineage>
</organism>
<dbReference type="GO" id="GO:0016567">
    <property type="term" value="P:protein ubiquitination"/>
    <property type="evidence" value="ECO:0007669"/>
    <property type="project" value="TreeGrafter"/>
</dbReference>
<dbReference type="CDD" id="cd16667">
    <property type="entry name" value="RING-H2_RNF126-like"/>
    <property type="match status" value="1"/>
</dbReference>
<dbReference type="SMART" id="SM00184">
    <property type="entry name" value="RING"/>
    <property type="match status" value="1"/>
</dbReference>
<proteinExistence type="predicted"/>
<dbReference type="Proteomes" id="UP000734854">
    <property type="component" value="Unassembled WGS sequence"/>
</dbReference>
<evidence type="ECO:0000256" key="7">
    <source>
        <dbReference type="ARBA" id="ARBA00022833"/>
    </source>
</evidence>
<dbReference type="FunFam" id="3.30.40.10:FF:000022">
    <property type="entry name" value="E3 ubiquitin-protein ligase RING1-like"/>
    <property type="match status" value="1"/>
</dbReference>
<dbReference type="OrthoDB" id="21204at2759"/>
<keyword evidence="6" id="KW-0833">Ubl conjugation pathway</keyword>
<protein>
    <recommendedName>
        <fullName evidence="2">RING-type E3 ubiquitin transferase</fullName>
        <ecNumber evidence="2">2.3.2.27</ecNumber>
    </recommendedName>
</protein>
<name>A0A8J5FWF9_ZINOF</name>
<evidence type="ECO:0000313" key="11">
    <source>
        <dbReference type="EMBL" id="KAG6491727.1"/>
    </source>
</evidence>
<dbReference type="GO" id="GO:0008270">
    <property type="term" value="F:zinc ion binding"/>
    <property type="evidence" value="ECO:0007669"/>
    <property type="project" value="UniProtKB-KW"/>
</dbReference>
<keyword evidence="12" id="KW-1185">Reference proteome</keyword>
<dbReference type="InterPro" id="IPR001841">
    <property type="entry name" value="Znf_RING"/>
</dbReference>
<keyword evidence="4" id="KW-0479">Metal-binding</keyword>
<accession>A0A8J5FWF9</accession>
<dbReference type="Pfam" id="PF13639">
    <property type="entry name" value="zf-RING_2"/>
    <property type="match status" value="1"/>
</dbReference>
<dbReference type="GO" id="GO:0061630">
    <property type="term" value="F:ubiquitin protein ligase activity"/>
    <property type="evidence" value="ECO:0007669"/>
    <property type="project" value="UniProtKB-EC"/>
</dbReference>
<evidence type="ECO:0000256" key="9">
    <source>
        <dbReference type="SAM" id="MobiDB-lite"/>
    </source>
</evidence>
<evidence type="ECO:0000313" key="12">
    <source>
        <dbReference type="Proteomes" id="UP000734854"/>
    </source>
</evidence>
<comment type="caution">
    <text evidence="11">The sequence shown here is derived from an EMBL/GenBank/DDBJ whole genome shotgun (WGS) entry which is preliminary data.</text>
</comment>
<dbReference type="PROSITE" id="PS50089">
    <property type="entry name" value="ZF_RING_2"/>
    <property type="match status" value="1"/>
</dbReference>
<dbReference type="Pfam" id="PF06547">
    <property type="entry name" value="DUF1117"/>
    <property type="match status" value="1"/>
</dbReference>
<dbReference type="EMBL" id="JACMSC010000013">
    <property type="protein sequence ID" value="KAG6491727.1"/>
    <property type="molecule type" value="Genomic_DNA"/>
</dbReference>
<evidence type="ECO:0000256" key="6">
    <source>
        <dbReference type="ARBA" id="ARBA00022786"/>
    </source>
</evidence>
<evidence type="ECO:0000259" key="10">
    <source>
        <dbReference type="PROSITE" id="PS50089"/>
    </source>
</evidence>
<feature type="region of interest" description="Disordered" evidence="9">
    <location>
        <begin position="44"/>
        <end position="123"/>
    </location>
</feature>
<feature type="region of interest" description="Disordered" evidence="9">
    <location>
        <begin position="313"/>
        <end position="337"/>
    </location>
</feature>
<dbReference type="PANTHER" id="PTHR15710:SF217">
    <property type="entry name" value="E3 UBIQUITIN-PROTEIN LIGASE RDUF2"/>
    <property type="match status" value="1"/>
</dbReference>
<evidence type="ECO:0000256" key="2">
    <source>
        <dbReference type="ARBA" id="ARBA00012483"/>
    </source>
</evidence>
<feature type="domain" description="RING-type" evidence="10">
    <location>
        <begin position="204"/>
        <end position="245"/>
    </location>
</feature>
<evidence type="ECO:0000256" key="5">
    <source>
        <dbReference type="ARBA" id="ARBA00022771"/>
    </source>
</evidence>
<dbReference type="Pfam" id="PF14369">
    <property type="entry name" value="Zn_ribbon_19"/>
    <property type="match status" value="1"/>
</dbReference>
<keyword evidence="5 8" id="KW-0863">Zinc-finger</keyword>
<keyword evidence="3" id="KW-0808">Transferase</keyword>
<feature type="compositionally biased region" description="Low complexity" evidence="9">
    <location>
        <begin position="356"/>
        <end position="369"/>
    </location>
</feature>
<comment type="catalytic activity">
    <reaction evidence="1">
        <text>S-ubiquitinyl-[E2 ubiquitin-conjugating enzyme]-L-cysteine + [acceptor protein]-L-lysine = [E2 ubiquitin-conjugating enzyme]-L-cysteine + N(6)-ubiquitinyl-[acceptor protein]-L-lysine.</text>
        <dbReference type="EC" id="2.3.2.27"/>
    </reaction>
</comment>
<sequence>MPSAMATPSSYWCYCCRRFVYVWPQDAIVCPDCDGGFLEEVDSPSRRFHSPAESRRRRRRRLVLSSPGSPSDGSDGSAAGGFPRQSSGLRHRRHRRTSVRDRSPFNPVIALRSPSRSGARNSSTSFELYYEDGTGSGLRPLPESISDFLMGSGFDRLLDQLAQIDINGVGSGRECDNPPASKVAIESMPTVEIVDEHIGKECHCAICMDSFELGEEAREMPCKHIYHKDCIFPWLSLRNSCPVCRHEMPPDVRGHDTAMAEEDETTAAAGSEEETLGLTIWRLPGGGFAVGRFSGGRRAGEVQLPSVYTEMDGGFDNSGAPRRVSWPGTPTRSRENGGIHRAVRSFFSFFGFSRSSSSSRPSLEPQSSFPHSQGRSSIFRRRSRSRNSNSEANANVIA</sequence>
<evidence type="ECO:0000256" key="8">
    <source>
        <dbReference type="PROSITE-ProRule" id="PRU00175"/>
    </source>
</evidence>
<keyword evidence="7" id="KW-0862">Zinc</keyword>
<feature type="compositionally biased region" description="Low complexity" evidence="9">
    <location>
        <begin position="65"/>
        <end position="88"/>
    </location>
</feature>
<dbReference type="InterPro" id="IPR039525">
    <property type="entry name" value="RNF126-like_zinc-ribbon"/>
</dbReference>
<reference evidence="11 12" key="1">
    <citation type="submission" date="2020-08" db="EMBL/GenBank/DDBJ databases">
        <title>Plant Genome Project.</title>
        <authorList>
            <person name="Zhang R.-G."/>
        </authorList>
    </citation>
    <scope>NUCLEOTIDE SEQUENCE [LARGE SCALE GENOMIC DNA]</scope>
    <source>
        <tissue evidence="11">Rhizome</tissue>
    </source>
</reference>
<evidence type="ECO:0000256" key="1">
    <source>
        <dbReference type="ARBA" id="ARBA00000900"/>
    </source>
</evidence>
<dbReference type="InterPro" id="IPR010543">
    <property type="entry name" value="DUF1117"/>
</dbReference>